<dbReference type="Proteomes" id="UP000822476">
    <property type="component" value="Unassembled WGS sequence"/>
</dbReference>
<feature type="region of interest" description="Disordered" evidence="1">
    <location>
        <begin position="669"/>
        <end position="756"/>
    </location>
</feature>
<feature type="compositionally biased region" description="Polar residues" evidence="1">
    <location>
        <begin position="876"/>
        <end position="886"/>
    </location>
</feature>
<evidence type="ECO:0000313" key="4">
    <source>
        <dbReference type="Proteomes" id="UP000822476"/>
    </source>
</evidence>
<keyword evidence="2" id="KW-0472">Membrane</keyword>
<feature type="region of interest" description="Disordered" evidence="1">
    <location>
        <begin position="427"/>
        <end position="458"/>
    </location>
</feature>
<feature type="transmembrane region" description="Helical" evidence="2">
    <location>
        <begin position="1056"/>
        <end position="1076"/>
    </location>
</feature>
<proteinExistence type="predicted"/>
<feature type="region of interest" description="Disordered" evidence="1">
    <location>
        <begin position="585"/>
        <end position="616"/>
    </location>
</feature>
<keyword evidence="2" id="KW-0812">Transmembrane</keyword>
<evidence type="ECO:0000256" key="1">
    <source>
        <dbReference type="SAM" id="MobiDB-lite"/>
    </source>
</evidence>
<evidence type="ECO:0000313" key="3">
    <source>
        <dbReference type="EMBL" id="KAF7262535.1"/>
    </source>
</evidence>
<reference evidence="3" key="1">
    <citation type="submission" date="2019-07" db="EMBL/GenBank/DDBJ databases">
        <title>Annotation for the trematode Paragonimus miyazaki's.</title>
        <authorList>
            <person name="Choi Y.-J."/>
        </authorList>
    </citation>
    <scope>NUCLEOTIDE SEQUENCE</scope>
    <source>
        <strain evidence="3">Japan</strain>
    </source>
</reference>
<name>A0A8S9Z4Y5_9TREM</name>
<sequence>MACGGYHHAIILSPCVYARTVYGENVANDTAYWKHEDAARHLATQLMSRYSNLAVLGFQTSNRVPSDVWSDADRLNACFFSQASRIIIFVPSDGEEQIKHFTRVCLTPLLTQSKETGGRPDWHSRFIVAAVGNVRTPSQLAPGFPFLTVIRFREIGWVRDVTAIMLLQRHIKDFWSPSKVKQNGNYSLNETIETSSRIGTNTYVTGQMENPFVEDVHLKNPVRPNSSTVRRVRSRTRDSKSRSRSQSRHTSSSGYRSLEPCFEAQQTEEHMLDTRLINMIDTMEPEVIKELKLSNGTSEVEQYTLQREKYRASSDRDPYIPGSAGYRMNFSESRLRSLKEKSSYEELFRTSTLTNGRLLQHGNHAENDQELDEGVSPSLIYTARSPRQELNGSQHQYVHLESPHTVDENHEHLSEIGSPPLLVVGADTGVPGKSKKENRGNYSGSRPASSTGSNDSNACIVSAEPGRAMSYDPQRIMFQKLAEGHHPDLFSKSSVQVEESRHFIALGQDATCSLIQSIHQPIELHDAVEEHPKPIIYDLLRSTVWGVSQARAGQTCISSEIPFIDSGPILAEHETFDQAFHAAVQPSSPHEAPYSEPLRRRPPQNDNLLNSTVSPGARRFNSEVHLPSESVRGAYWGVTKTVKVPVVSMPSEKPMFLGPLKINVGEERSETFGSSEQASTITKDDWTNSPASSGAKTADKTPPPKSATSGVIVQPSKPIICSSKSRDDLSDPVHPTLQDAPTDVPVTNTLDSRPMSYTKKTITRREFFTTSTTVERIPKLQHHTDKSTEATNEKNAGQPSTTPGPKHSGPSGQTQRIPVKIVPAQIQATDKFLPHPRDSWAKPTDVDRKSNRIFYVRSTKPGEKPVFVENQVTKPESIVSSQSPSTVRKIPTRQKSPPSSPHLLNRPVVRLYPTPWVYPLESTFADASTQMQSPLASGYMAGQGVCCYGFTGTRFQKDKLQLPHLFLCREVGVWTGPDAGETQRVELLYARPQAEICPRHCASLVSPPVEHMALLTKLVEEEQVGSMSSEPSASRSAPDVATPMKQDETNLWRLSFIYMVSCLTFLLAMVVAYFCVRKDNPSLSDTNAFRRWFTWIFTRLSSDEPDQD</sequence>
<organism evidence="3 4">
    <name type="scientific">Paragonimus skrjabini miyazakii</name>
    <dbReference type="NCBI Taxonomy" id="59628"/>
    <lineage>
        <taxon>Eukaryota</taxon>
        <taxon>Metazoa</taxon>
        <taxon>Spiralia</taxon>
        <taxon>Lophotrochozoa</taxon>
        <taxon>Platyhelminthes</taxon>
        <taxon>Trematoda</taxon>
        <taxon>Digenea</taxon>
        <taxon>Plagiorchiida</taxon>
        <taxon>Troglotremata</taxon>
        <taxon>Troglotrematidae</taxon>
        <taxon>Paragonimus</taxon>
    </lineage>
</organism>
<gene>
    <name evidence="3" type="ORF">EG68_00228</name>
</gene>
<dbReference type="OrthoDB" id="6277701at2759"/>
<keyword evidence="2" id="KW-1133">Transmembrane helix</keyword>
<comment type="caution">
    <text evidence="3">The sequence shown here is derived from an EMBL/GenBank/DDBJ whole genome shotgun (WGS) entry which is preliminary data.</text>
</comment>
<protein>
    <submittedName>
        <fullName evidence="3">Uncharacterized protein</fullName>
    </submittedName>
</protein>
<dbReference type="AlphaFoldDB" id="A0A8S9Z4Y5"/>
<accession>A0A8S9Z4Y5</accession>
<feature type="compositionally biased region" description="Low complexity" evidence="1">
    <location>
        <begin position="248"/>
        <end position="257"/>
    </location>
</feature>
<feature type="compositionally biased region" description="Polar residues" evidence="1">
    <location>
        <begin position="671"/>
        <end position="695"/>
    </location>
</feature>
<dbReference type="EMBL" id="JTDE01000038">
    <property type="protein sequence ID" value="KAF7262535.1"/>
    <property type="molecule type" value="Genomic_DNA"/>
</dbReference>
<feature type="compositionally biased region" description="Polar residues" evidence="1">
    <location>
        <begin position="793"/>
        <end position="803"/>
    </location>
</feature>
<feature type="compositionally biased region" description="Polar residues" evidence="1">
    <location>
        <begin position="440"/>
        <end position="458"/>
    </location>
</feature>
<feature type="region of interest" description="Disordered" evidence="1">
    <location>
        <begin position="773"/>
        <end position="816"/>
    </location>
</feature>
<feature type="compositionally biased region" description="Basic and acidic residues" evidence="1">
    <location>
        <begin position="776"/>
        <end position="792"/>
    </location>
</feature>
<feature type="region of interest" description="Disordered" evidence="1">
    <location>
        <begin position="218"/>
        <end position="259"/>
    </location>
</feature>
<feature type="region of interest" description="Disordered" evidence="1">
    <location>
        <begin position="876"/>
        <end position="904"/>
    </location>
</feature>
<evidence type="ECO:0000256" key="2">
    <source>
        <dbReference type="SAM" id="Phobius"/>
    </source>
</evidence>
<feature type="compositionally biased region" description="Polar residues" evidence="1">
    <location>
        <begin position="604"/>
        <end position="614"/>
    </location>
</feature>
<keyword evidence="4" id="KW-1185">Reference proteome</keyword>